<dbReference type="GO" id="GO:0005737">
    <property type="term" value="C:cytoplasm"/>
    <property type="evidence" value="ECO:0007669"/>
    <property type="project" value="UniProtKB-UniRule"/>
</dbReference>
<evidence type="ECO:0000259" key="9">
    <source>
        <dbReference type="Pfam" id="PF01379"/>
    </source>
</evidence>
<keyword evidence="6 8" id="KW-0627">Porphyrin biosynthesis</keyword>
<dbReference type="InterPro" id="IPR022417">
    <property type="entry name" value="Porphobilin_deaminase_N"/>
</dbReference>
<dbReference type="InterPro" id="IPR000860">
    <property type="entry name" value="HemC"/>
</dbReference>
<comment type="miscellaneous">
    <text evidence="8">The porphobilinogen subunits are added to the dipyrromethane group.</text>
</comment>
<evidence type="ECO:0000256" key="5">
    <source>
        <dbReference type="ARBA" id="ARBA00022679"/>
    </source>
</evidence>
<dbReference type="KEGG" id="aagg:ETAA8_50950"/>
<reference evidence="11 12" key="1">
    <citation type="submission" date="2019-02" db="EMBL/GenBank/DDBJ databases">
        <title>Deep-cultivation of Planctomycetes and their phenomic and genomic characterization uncovers novel biology.</title>
        <authorList>
            <person name="Wiegand S."/>
            <person name="Jogler M."/>
            <person name="Boedeker C."/>
            <person name="Pinto D."/>
            <person name="Vollmers J."/>
            <person name="Rivas-Marin E."/>
            <person name="Kohn T."/>
            <person name="Peeters S.H."/>
            <person name="Heuer A."/>
            <person name="Rast P."/>
            <person name="Oberbeckmann S."/>
            <person name="Bunk B."/>
            <person name="Jeske O."/>
            <person name="Meyerdierks A."/>
            <person name="Storesund J.E."/>
            <person name="Kallscheuer N."/>
            <person name="Luecker S."/>
            <person name="Lage O.M."/>
            <person name="Pohl T."/>
            <person name="Merkel B.J."/>
            <person name="Hornburger P."/>
            <person name="Mueller R.-W."/>
            <person name="Bruemmer F."/>
            <person name="Labrenz M."/>
            <person name="Spormann A.M."/>
            <person name="Op den Camp H."/>
            <person name="Overmann J."/>
            <person name="Amann R."/>
            <person name="Jetten M.S.M."/>
            <person name="Mascher T."/>
            <person name="Medema M.H."/>
            <person name="Devos D.P."/>
            <person name="Kaster A.-K."/>
            <person name="Ovreas L."/>
            <person name="Rohde M."/>
            <person name="Galperin M.Y."/>
            <person name="Jogler C."/>
        </authorList>
    </citation>
    <scope>NUCLEOTIDE SEQUENCE [LARGE SCALE GENOMIC DNA]</scope>
    <source>
        <strain evidence="11 12">ETA_A8</strain>
    </source>
</reference>
<dbReference type="RefSeq" id="WP_145094664.1">
    <property type="nucleotide sequence ID" value="NZ_CP036274.1"/>
</dbReference>
<dbReference type="InterPro" id="IPR036803">
    <property type="entry name" value="Porphobilinogen_deaminase_C_sf"/>
</dbReference>
<comment type="pathway">
    <text evidence="2">Porphyrin-containing compound metabolism; protoporphyrin-IX biosynthesis; coproporphyrinogen-III from 5-aminolevulinate: step 2/4.</text>
</comment>
<dbReference type="InterPro" id="IPR022418">
    <property type="entry name" value="Porphobilinogen_deaminase_C"/>
</dbReference>
<dbReference type="GO" id="GO:0006782">
    <property type="term" value="P:protoporphyrinogen IX biosynthetic process"/>
    <property type="evidence" value="ECO:0007669"/>
    <property type="project" value="UniProtKB-UniRule"/>
</dbReference>
<dbReference type="EMBL" id="CP036274">
    <property type="protein sequence ID" value="QDU29977.1"/>
    <property type="molecule type" value="Genomic_DNA"/>
</dbReference>
<keyword evidence="12" id="KW-1185">Reference proteome</keyword>
<dbReference type="InterPro" id="IPR022419">
    <property type="entry name" value="Porphobilin_deaminase_cofac_BS"/>
</dbReference>
<dbReference type="Pfam" id="PF03900">
    <property type="entry name" value="Porphobil_deamC"/>
    <property type="match status" value="1"/>
</dbReference>
<dbReference type="OrthoDB" id="9810298at2"/>
<dbReference type="Gene3D" id="3.40.190.10">
    <property type="entry name" value="Periplasmic binding protein-like II"/>
    <property type="match status" value="2"/>
</dbReference>
<protein>
    <recommendedName>
        <fullName evidence="8">Porphobilinogen deaminase</fullName>
        <shortName evidence="8">PBG</shortName>
        <ecNumber evidence="8">2.5.1.61</ecNumber>
    </recommendedName>
    <alternativeName>
        <fullName evidence="8">Hydroxymethylbilane synthase</fullName>
        <shortName evidence="8">HMBS</shortName>
    </alternativeName>
    <alternativeName>
        <fullName evidence="8">Pre-uroporphyrinogen synthase</fullName>
    </alternativeName>
</protein>
<evidence type="ECO:0000256" key="2">
    <source>
        <dbReference type="ARBA" id="ARBA00004735"/>
    </source>
</evidence>
<dbReference type="NCBIfam" id="TIGR00212">
    <property type="entry name" value="hemC"/>
    <property type="match status" value="1"/>
</dbReference>
<dbReference type="Gene3D" id="3.30.160.40">
    <property type="entry name" value="Porphobilinogen deaminase, C-terminal domain"/>
    <property type="match status" value="1"/>
</dbReference>
<comment type="cofactor">
    <cofactor evidence="8">
        <name>dipyrromethane</name>
        <dbReference type="ChEBI" id="CHEBI:60342"/>
    </cofactor>
    <text evidence="8">Binds 1 dipyrromethane group covalently.</text>
</comment>
<dbReference type="PANTHER" id="PTHR11557">
    <property type="entry name" value="PORPHOBILINOGEN DEAMINASE"/>
    <property type="match status" value="1"/>
</dbReference>
<feature type="modified residue" description="S-(dipyrrolylmethanemethyl)cysteine" evidence="8">
    <location>
        <position position="242"/>
    </location>
</feature>
<dbReference type="Proteomes" id="UP000315017">
    <property type="component" value="Chromosome"/>
</dbReference>
<evidence type="ECO:0000256" key="6">
    <source>
        <dbReference type="ARBA" id="ARBA00023244"/>
    </source>
</evidence>
<feature type="domain" description="Porphobilinogen deaminase C-terminal" evidence="10">
    <location>
        <begin position="227"/>
        <end position="294"/>
    </location>
</feature>
<dbReference type="SUPFAM" id="SSF54782">
    <property type="entry name" value="Porphobilinogen deaminase (hydroxymethylbilane synthase), C-terminal domain"/>
    <property type="match status" value="1"/>
</dbReference>
<evidence type="ECO:0000256" key="8">
    <source>
        <dbReference type="HAMAP-Rule" id="MF_00260"/>
    </source>
</evidence>
<name>A0A517YIB6_9BACT</name>
<dbReference type="AlphaFoldDB" id="A0A517YIB6"/>
<dbReference type="EC" id="2.5.1.61" evidence="8"/>
<evidence type="ECO:0000259" key="10">
    <source>
        <dbReference type="Pfam" id="PF03900"/>
    </source>
</evidence>
<dbReference type="PANTHER" id="PTHR11557:SF0">
    <property type="entry name" value="PORPHOBILINOGEN DEAMINASE"/>
    <property type="match status" value="1"/>
</dbReference>
<dbReference type="HAMAP" id="MF_00260">
    <property type="entry name" value="Porphobil_deam"/>
    <property type="match status" value="1"/>
</dbReference>
<evidence type="ECO:0000256" key="7">
    <source>
        <dbReference type="ARBA" id="ARBA00048169"/>
    </source>
</evidence>
<organism evidence="11 12">
    <name type="scientific">Anatilimnocola aggregata</name>
    <dbReference type="NCBI Taxonomy" id="2528021"/>
    <lineage>
        <taxon>Bacteria</taxon>
        <taxon>Pseudomonadati</taxon>
        <taxon>Planctomycetota</taxon>
        <taxon>Planctomycetia</taxon>
        <taxon>Pirellulales</taxon>
        <taxon>Pirellulaceae</taxon>
        <taxon>Anatilimnocola</taxon>
    </lineage>
</organism>
<accession>A0A517YIB6</accession>
<evidence type="ECO:0000256" key="3">
    <source>
        <dbReference type="ARBA" id="ARBA00005638"/>
    </source>
</evidence>
<dbReference type="SUPFAM" id="SSF53850">
    <property type="entry name" value="Periplasmic binding protein-like II"/>
    <property type="match status" value="1"/>
</dbReference>
<comment type="catalytic activity">
    <reaction evidence="7 8">
        <text>4 porphobilinogen + H2O = hydroxymethylbilane + 4 NH4(+)</text>
        <dbReference type="Rhea" id="RHEA:13185"/>
        <dbReference type="ChEBI" id="CHEBI:15377"/>
        <dbReference type="ChEBI" id="CHEBI:28938"/>
        <dbReference type="ChEBI" id="CHEBI:57845"/>
        <dbReference type="ChEBI" id="CHEBI:58126"/>
        <dbReference type="EC" id="2.5.1.61"/>
    </reaction>
</comment>
<comment type="similarity">
    <text evidence="3 8">Belongs to the HMBS family.</text>
</comment>
<dbReference type="GO" id="GO:0004418">
    <property type="term" value="F:hydroxymethylbilane synthase activity"/>
    <property type="evidence" value="ECO:0007669"/>
    <property type="project" value="UniProtKB-UniRule"/>
</dbReference>
<sequence>MGVVSGQPFIRLGTRSSPLARWQAEWVSARLVSLGIRVEMIHITTQGDVTTGPLGQIGGQGLFTKEIQRALLDQRIDLAVHSLKDLPTEAIPGLTIAAVPTRESTADVLVGPYKALDDLPPGARIGTGSLRRRAQLLHARPDLQLLEIRGNVDTRLRKLDSGEYDAIVLAQAGLSRLGLAARIAYIIPPQLMLPAVGQGALGLETRADDATTIELLQPLNDGLTHAAVLAERTLLNSLRAGCLAPVGAWARASGDNLLLQATVLHPDGQKRIAAEGIAPPEQAMKLGQTVAADLARQGASELISAAHAGR</sequence>
<feature type="domain" description="Porphobilinogen deaminase N-terminal" evidence="9">
    <location>
        <begin position="10"/>
        <end position="213"/>
    </location>
</feature>
<dbReference type="PRINTS" id="PR00151">
    <property type="entry name" value="PORPHBDMNASE"/>
</dbReference>
<dbReference type="PIRSF" id="PIRSF001438">
    <property type="entry name" value="4pyrrol_synth_OHMeBilane_synth"/>
    <property type="match status" value="1"/>
</dbReference>
<dbReference type="FunFam" id="3.40.190.10:FF:000005">
    <property type="entry name" value="Porphobilinogen deaminase"/>
    <property type="match status" value="1"/>
</dbReference>
<comment type="subunit">
    <text evidence="4 8">Monomer.</text>
</comment>
<keyword evidence="5 8" id="KW-0808">Transferase</keyword>
<evidence type="ECO:0000256" key="1">
    <source>
        <dbReference type="ARBA" id="ARBA00002869"/>
    </source>
</evidence>
<dbReference type="PROSITE" id="PS00533">
    <property type="entry name" value="PORPHOBILINOGEN_DEAM"/>
    <property type="match status" value="1"/>
</dbReference>
<evidence type="ECO:0000313" key="12">
    <source>
        <dbReference type="Proteomes" id="UP000315017"/>
    </source>
</evidence>
<proteinExistence type="inferred from homology"/>
<evidence type="ECO:0000256" key="4">
    <source>
        <dbReference type="ARBA" id="ARBA00011245"/>
    </source>
</evidence>
<dbReference type="Pfam" id="PF01379">
    <property type="entry name" value="Porphobil_deam"/>
    <property type="match status" value="1"/>
</dbReference>
<comment type="function">
    <text evidence="1 8">Tetrapolymerization of the monopyrrole PBG into the hydroxymethylbilane pre-uroporphyrinogen in several discrete steps.</text>
</comment>
<evidence type="ECO:0000313" key="11">
    <source>
        <dbReference type="EMBL" id="QDU29977.1"/>
    </source>
</evidence>
<gene>
    <name evidence="8 11" type="primary">hemC</name>
    <name evidence="11" type="ORF">ETAA8_50950</name>
</gene>